<dbReference type="Proteomes" id="UP001178507">
    <property type="component" value="Unassembled WGS sequence"/>
</dbReference>
<keyword evidence="2" id="KW-1185">Reference proteome</keyword>
<comment type="caution">
    <text evidence="1">The sequence shown here is derived from an EMBL/GenBank/DDBJ whole genome shotgun (WGS) entry which is preliminary data.</text>
</comment>
<dbReference type="AlphaFoldDB" id="A0AA36J6W8"/>
<evidence type="ECO:0000313" key="1">
    <source>
        <dbReference type="EMBL" id="CAJ1399720.1"/>
    </source>
</evidence>
<dbReference type="EMBL" id="CAUJNA010003345">
    <property type="protein sequence ID" value="CAJ1399720.1"/>
    <property type="molecule type" value="Genomic_DNA"/>
</dbReference>
<accession>A0AA36J6W8</accession>
<protein>
    <submittedName>
        <fullName evidence="1">Uncharacterized protein</fullName>
    </submittedName>
</protein>
<organism evidence="1 2">
    <name type="scientific">Effrenium voratum</name>
    <dbReference type="NCBI Taxonomy" id="2562239"/>
    <lineage>
        <taxon>Eukaryota</taxon>
        <taxon>Sar</taxon>
        <taxon>Alveolata</taxon>
        <taxon>Dinophyceae</taxon>
        <taxon>Suessiales</taxon>
        <taxon>Symbiodiniaceae</taxon>
        <taxon>Effrenium</taxon>
    </lineage>
</organism>
<proteinExistence type="predicted"/>
<gene>
    <name evidence="1" type="ORF">EVOR1521_LOCUS23210</name>
</gene>
<evidence type="ECO:0000313" key="2">
    <source>
        <dbReference type="Proteomes" id="UP001178507"/>
    </source>
</evidence>
<reference evidence="1" key="1">
    <citation type="submission" date="2023-08" db="EMBL/GenBank/DDBJ databases">
        <authorList>
            <person name="Chen Y."/>
            <person name="Shah S."/>
            <person name="Dougan E. K."/>
            <person name="Thang M."/>
            <person name="Chan C."/>
        </authorList>
    </citation>
    <scope>NUCLEOTIDE SEQUENCE</scope>
</reference>
<sequence length="703" mass="76215">MALSPDVCKQIEDLLKKAETGSLVASASRALAVLEQHNHAFQAKISSRHVVCHPANRDGCGVCAADVHSLLSDILSIGFDPSQPKPVCVECSGDGAIEAFNTCLVEDSAGMLAPVIPGSCKYASLSSSHTNQVLRLLAAGCNHVHDSEAGAPDITVQGKLSMEQLAQRDPLFHSAASEGMTWTVVGRAALERFPSLGPLLQEAGNTSGQLQRKETELQLARRIHREFLKVASSKPPGSSVSYQELRAQVLRSKPSCTAAIPFIFTFLRKYSGGSSAEALNETEQAIRMFGVSSQRELGADFWDSLGRDMRGGAPLLRLRHALLRAAIIKPERGIASADARRLSSVAFKELALQCDWLMVEMRSLLATYLANVDKELDVLKELYDFEMTVVSVALGKKSKDAKQALPHTIEQAAQAFVEKVALLKQVTISKQMRSYDAGGRLQSPSGLARECGFTEGMHILRKGDGTVAQVVQFEESHLVVAVNGQLRRVEAGSFTRGEWTKHTPKAQVVTLDHMANPAGGHADFLVQLMKANILQAIHELQQENGDTEGLSVHLKPCKRVVAEQDYKKKCLKLVPVSTKIECKPVGSASGQGTPMGELVPGMEFSILPWVVIPKDGTAGAVCPFFFVQPTTTQEESNMELVTIKASNGMDIPLLRNFVAIQKGDDLKVHKPKDTVVLELAPLEKVETSKPSKRARTKQPDLDG</sequence>
<name>A0AA36J6W8_9DINO</name>